<dbReference type="RefSeq" id="WP_236117390.1">
    <property type="nucleotide sequence ID" value="NZ_JAKGSI010000001.1"/>
</dbReference>
<dbReference type="Pfam" id="PF07728">
    <property type="entry name" value="AAA_5"/>
    <property type="match status" value="1"/>
</dbReference>
<sequence>MATRFPWIEFCTAFADELLRWRNDRTGLLEKVKETYDRLGKKLPTLDSEPGPTDIDPFTVLGLFSRKMNDGNRTARIAAFKETFGMNAELPHSFEGLSPLYPGNATFYAFHDDPRRGERDIQNLWDLFEAALALGDHDTPASREAFCQAYDHTIDQPFLKFKLPMGLSCSRPLAFLSLDGRNRWYLGDKALAGPVCSEHVPHEKDPAPASGEAYLAICDAVRSQFGTKAFPFTSFPEISHAARVESERVNKETKEKNKADTARRKLEAQEAADGRGLGDADVETTRYWLYTPGKDPCMWEEFSESGIMGLRLSEFDDLTPYDSEKAMQRALLDEHADAPRKTTTVHAAWQFAHEMKPGDVVFAQRGRQEILGRGVITSDYDYTEDGGDYPHVREVTWTHKGHWGTRGTLAMKAFTDITKDQKLVAELESFFDSEDTAEEFPETPQMDYPAYTREDFLSDVFMDEGTYDTVVDVLRAKKNIILQGAPGVGKTYLAKRLAYSIMGVKDVERVQMVQFHQSYSYEDFIEGFRPSEKGFELSRGSFYSFCARAADDDDRDYFFIIDEINRGNLSKIFGELFMLIENDKRGPKNTVQLLYSAELFHVPANVHIIGTMNTADRSLALLDYALRRRFAFFDLTPGFSTEGFQAYRKSLNNQAFDSLIRQVEALNVVISDDDALGEGFTIGHSFFCTMKPESCTDTALRRIVTYELIPLLKEYWFDEPEKVREWSRNLLRSLE</sequence>
<dbReference type="EMBL" id="JAKGSI010000001">
    <property type="protein sequence ID" value="MCF4005576.1"/>
    <property type="molecule type" value="Genomic_DNA"/>
</dbReference>
<feature type="region of interest" description="Disordered" evidence="1">
    <location>
        <begin position="246"/>
        <end position="277"/>
    </location>
</feature>
<dbReference type="GO" id="GO:0005524">
    <property type="term" value="F:ATP binding"/>
    <property type="evidence" value="ECO:0007669"/>
    <property type="project" value="InterPro"/>
</dbReference>
<dbReference type="SMART" id="SM00382">
    <property type="entry name" value="AAA"/>
    <property type="match status" value="1"/>
</dbReference>
<dbReference type="InterPro" id="IPR011704">
    <property type="entry name" value="ATPase_dyneun-rel_AAA"/>
</dbReference>
<dbReference type="Proteomes" id="UP001139336">
    <property type="component" value="Unassembled WGS sequence"/>
</dbReference>
<dbReference type="SUPFAM" id="SSF52540">
    <property type="entry name" value="P-loop containing nucleoside triphosphate hydrolases"/>
    <property type="match status" value="1"/>
</dbReference>
<evidence type="ECO:0000256" key="1">
    <source>
        <dbReference type="SAM" id="MobiDB-lite"/>
    </source>
</evidence>
<dbReference type="Gene3D" id="3.40.50.300">
    <property type="entry name" value="P-loop containing nucleotide triphosphate hydrolases"/>
    <property type="match status" value="1"/>
</dbReference>
<keyword evidence="4" id="KW-1185">Reference proteome</keyword>
<name>A0A9X1QMB7_9CORY</name>
<dbReference type="InterPro" id="IPR003593">
    <property type="entry name" value="AAA+_ATPase"/>
</dbReference>
<feature type="domain" description="AAA+ ATPase" evidence="2">
    <location>
        <begin position="476"/>
        <end position="636"/>
    </location>
</feature>
<dbReference type="GO" id="GO:0016887">
    <property type="term" value="F:ATP hydrolysis activity"/>
    <property type="evidence" value="ECO:0007669"/>
    <property type="project" value="InterPro"/>
</dbReference>
<comment type="caution">
    <text evidence="3">The sequence shown here is derived from an EMBL/GenBank/DDBJ whole genome shotgun (WGS) entry which is preliminary data.</text>
</comment>
<evidence type="ECO:0000313" key="4">
    <source>
        <dbReference type="Proteomes" id="UP001139336"/>
    </source>
</evidence>
<evidence type="ECO:0000259" key="2">
    <source>
        <dbReference type="SMART" id="SM00382"/>
    </source>
</evidence>
<dbReference type="InterPro" id="IPR052934">
    <property type="entry name" value="Methyl-DNA_Rec/Restrict_Enz"/>
</dbReference>
<dbReference type="CDD" id="cd00009">
    <property type="entry name" value="AAA"/>
    <property type="match status" value="1"/>
</dbReference>
<accession>A0A9X1QMB7</accession>
<dbReference type="PANTHER" id="PTHR37291">
    <property type="entry name" value="5-METHYLCYTOSINE-SPECIFIC RESTRICTION ENZYME B"/>
    <property type="match status" value="1"/>
</dbReference>
<reference evidence="3" key="1">
    <citation type="submission" date="2022-01" db="EMBL/GenBank/DDBJ databases">
        <title>Corynebacterium sp. nov isolated from isolated from the feces of the greater white-fronted geese (Anser albifrons) at Poyang Lake, PR China.</title>
        <authorList>
            <person name="Liu Q."/>
        </authorList>
    </citation>
    <scope>NUCLEOTIDE SEQUENCE</scope>
    <source>
        <strain evidence="3">JCM 32435</strain>
    </source>
</reference>
<dbReference type="PANTHER" id="PTHR37291:SF1">
    <property type="entry name" value="TYPE IV METHYL-DIRECTED RESTRICTION ENZYME ECOKMCRB SUBUNIT"/>
    <property type="match status" value="1"/>
</dbReference>
<dbReference type="InterPro" id="IPR027417">
    <property type="entry name" value="P-loop_NTPase"/>
</dbReference>
<gene>
    <name evidence="3" type="ORF">L1O03_00040</name>
</gene>
<evidence type="ECO:0000313" key="3">
    <source>
        <dbReference type="EMBL" id="MCF4005576.1"/>
    </source>
</evidence>
<organism evidence="3 4">
    <name type="scientific">Corynebacterium uropygiale</name>
    <dbReference type="NCBI Taxonomy" id="1775911"/>
    <lineage>
        <taxon>Bacteria</taxon>
        <taxon>Bacillati</taxon>
        <taxon>Actinomycetota</taxon>
        <taxon>Actinomycetes</taxon>
        <taxon>Mycobacteriales</taxon>
        <taxon>Corynebacteriaceae</taxon>
        <taxon>Corynebacterium</taxon>
    </lineage>
</organism>
<proteinExistence type="predicted"/>
<dbReference type="AlphaFoldDB" id="A0A9X1QMB7"/>
<protein>
    <submittedName>
        <fullName evidence="3">AAA family ATPase</fullName>
    </submittedName>
</protein>